<name>A0A2R8A7E5_9RHOB</name>
<protein>
    <recommendedName>
        <fullName evidence="6">O-antigen ligase-related domain-containing protein</fullName>
    </recommendedName>
</protein>
<evidence type="ECO:0000256" key="1">
    <source>
        <dbReference type="ARBA" id="ARBA00004141"/>
    </source>
</evidence>
<evidence type="ECO:0000313" key="8">
    <source>
        <dbReference type="Proteomes" id="UP000244932"/>
    </source>
</evidence>
<keyword evidence="4 5" id="KW-0472">Membrane</keyword>
<evidence type="ECO:0000259" key="6">
    <source>
        <dbReference type="Pfam" id="PF04932"/>
    </source>
</evidence>
<dbReference type="GO" id="GO:0016020">
    <property type="term" value="C:membrane"/>
    <property type="evidence" value="ECO:0007669"/>
    <property type="project" value="UniProtKB-SubCell"/>
</dbReference>
<keyword evidence="2 5" id="KW-0812">Transmembrane</keyword>
<comment type="subcellular location">
    <subcellularLocation>
        <location evidence="1">Membrane</location>
        <topology evidence="1">Multi-pass membrane protein</topology>
    </subcellularLocation>
</comment>
<evidence type="ECO:0000256" key="2">
    <source>
        <dbReference type="ARBA" id="ARBA00022692"/>
    </source>
</evidence>
<evidence type="ECO:0000256" key="5">
    <source>
        <dbReference type="SAM" id="Phobius"/>
    </source>
</evidence>
<feature type="transmembrane region" description="Helical" evidence="5">
    <location>
        <begin position="208"/>
        <end position="231"/>
    </location>
</feature>
<dbReference type="Pfam" id="PF04932">
    <property type="entry name" value="Wzy_C"/>
    <property type="match status" value="1"/>
</dbReference>
<feature type="domain" description="O-antigen ligase-related" evidence="6">
    <location>
        <begin position="167"/>
        <end position="308"/>
    </location>
</feature>
<feature type="transmembrane region" description="Helical" evidence="5">
    <location>
        <begin position="297"/>
        <end position="317"/>
    </location>
</feature>
<feature type="transmembrane region" description="Helical" evidence="5">
    <location>
        <begin position="50"/>
        <end position="68"/>
    </location>
</feature>
<feature type="transmembrane region" description="Helical" evidence="5">
    <location>
        <begin position="25"/>
        <end position="43"/>
    </location>
</feature>
<accession>A0A2R8A7E5</accession>
<feature type="transmembrane region" description="Helical" evidence="5">
    <location>
        <begin position="329"/>
        <end position="348"/>
    </location>
</feature>
<evidence type="ECO:0000313" key="7">
    <source>
        <dbReference type="EMBL" id="SPF28154.1"/>
    </source>
</evidence>
<sequence length="386" mass="41138">MPDAFSLLVAGLCITAPISSKAGPILLLIVLGYVVITGQYKLVRLSPMPPFLGLALGIAATHVLVPYLNPLGTGLITEPFRFGTVILAGWVLVAAPAIPATDRGLTLLTGLHILSGVAIIALPVLHEGFAGFERVNQSAIVHLFSGAAIAIRLFRDGVQSKPLVLVILFSSGVVCFASDSQSAQLAYLLCLLVTGFAGVAFRYVATGIFLLTALFAFSAPWLAANGSSIFVDSGFLQTELSHAMSATHRIGIWVSSAELVKEGLPWGWGVEGTPDARMIIEGYPIPWTHPHNFFLEMWLGVGFFAVPLFGALAIVAYRNVVNFGRGRALLLGFVVAALALSSVGHSFWQGWWQATLVITFGFATRPAKYADWSSTRGRMATKSEPA</sequence>
<reference evidence="7 8" key="1">
    <citation type="submission" date="2018-03" db="EMBL/GenBank/DDBJ databases">
        <authorList>
            <person name="Keele B.F."/>
        </authorList>
    </citation>
    <scope>NUCLEOTIDE SEQUENCE [LARGE SCALE GENOMIC DNA]</scope>
    <source>
        <strain evidence="7 8">CeCT 8812</strain>
    </source>
</reference>
<dbReference type="Proteomes" id="UP000244932">
    <property type="component" value="Unassembled WGS sequence"/>
</dbReference>
<organism evidence="7 8">
    <name type="scientific">Pontivivens insulae</name>
    <dbReference type="NCBI Taxonomy" id="1639689"/>
    <lineage>
        <taxon>Bacteria</taxon>
        <taxon>Pseudomonadati</taxon>
        <taxon>Pseudomonadota</taxon>
        <taxon>Alphaproteobacteria</taxon>
        <taxon>Rhodobacterales</taxon>
        <taxon>Paracoccaceae</taxon>
        <taxon>Pontivivens</taxon>
    </lineage>
</organism>
<evidence type="ECO:0000256" key="3">
    <source>
        <dbReference type="ARBA" id="ARBA00022989"/>
    </source>
</evidence>
<feature type="transmembrane region" description="Helical" evidence="5">
    <location>
        <begin position="185"/>
        <end position="201"/>
    </location>
</feature>
<evidence type="ECO:0000256" key="4">
    <source>
        <dbReference type="ARBA" id="ARBA00023136"/>
    </source>
</evidence>
<keyword evidence="8" id="KW-1185">Reference proteome</keyword>
<dbReference type="AlphaFoldDB" id="A0A2R8A7E5"/>
<dbReference type="InterPro" id="IPR007016">
    <property type="entry name" value="O-antigen_ligase-rel_domated"/>
</dbReference>
<feature type="transmembrane region" description="Helical" evidence="5">
    <location>
        <begin position="105"/>
        <end position="125"/>
    </location>
</feature>
<proteinExistence type="predicted"/>
<keyword evidence="3 5" id="KW-1133">Transmembrane helix</keyword>
<gene>
    <name evidence="7" type="ORF">POI8812_00452</name>
</gene>
<dbReference type="EMBL" id="OMKW01000001">
    <property type="protein sequence ID" value="SPF28154.1"/>
    <property type="molecule type" value="Genomic_DNA"/>
</dbReference>
<feature type="transmembrane region" description="Helical" evidence="5">
    <location>
        <begin position="80"/>
        <end position="98"/>
    </location>
</feature>